<dbReference type="Pfam" id="PF16258">
    <property type="entry name" value="DUF4912"/>
    <property type="match status" value="1"/>
</dbReference>
<dbReference type="InterPro" id="IPR032585">
    <property type="entry name" value="DUF4912"/>
</dbReference>
<dbReference type="InterPro" id="IPR027291">
    <property type="entry name" value="Glyco_hydro_38_N_sf"/>
</dbReference>
<keyword evidence="2 5" id="KW-0119">Carbohydrate metabolism</keyword>
<evidence type="ECO:0000259" key="8">
    <source>
        <dbReference type="Pfam" id="PF09210"/>
    </source>
</evidence>
<feature type="domain" description="Glycoside hydrolase family 57 N-terminal" evidence="7">
    <location>
        <begin position="180"/>
        <end position="404"/>
    </location>
</feature>
<feature type="domain" description="1,4-alpha-glucan branching enzyme C-terminal" evidence="8">
    <location>
        <begin position="599"/>
        <end position="696"/>
    </location>
</feature>
<proteinExistence type="inferred from homology"/>
<accession>A0A538TUF9</accession>
<feature type="binding site" evidence="4">
    <location>
        <position position="637"/>
    </location>
    <ligand>
        <name>substrate</name>
    </ligand>
</feature>
<reference evidence="9 10" key="1">
    <citation type="journal article" date="2019" name="Nat. Microbiol.">
        <title>Mediterranean grassland soil C-N compound turnover is dependent on rainfall and depth, and is mediated by genomically divergent microorganisms.</title>
        <authorList>
            <person name="Diamond S."/>
            <person name="Andeer P.F."/>
            <person name="Li Z."/>
            <person name="Crits-Christoph A."/>
            <person name="Burstein D."/>
            <person name="Anantharaman K."/>
            <person name="Lane K.R."/>
            <person name="Thomas B.C."/>
            <person name="Pan C."/>
            <person name="Northen T.R."/>
            <person name="Banfield J.F."/>
        </authorList>
    </citation>
    <scope>NUCLEOTIDE SEQUENCE [LARGE SCALE GENOMIC DNA]</scope>
    <source>
        <strain evidence="9">WS_9</strain>
    </source>
</reference>
<evidence type="ECO:0000313" key="9">
    <source>
        <dbReference type="EMBL" id="TMQ67266.1"/>
    </source>
</evidence>
<dbReference type="InterPro" id="IPR037090">
    <property type="entry name" value="57_glycoside_trans_central"/>
</dbReference>
<evidence type="ECO:0000256" key="4">
    <source>
        <dbReference type="PIRSR" id="PIRSR640042-2"/>
    </source>
</evidence>
<dbReference type="PANTHER" id="PTHR41695:SF1">
    <property type="entry name" value="1,4-ALPHA-GLUCAN BRANCHING ENZYME TK1436"/>
    <property type="match status" value="1"/>
</dbReference>
<dbReference type="GO" id="GO:0003844">
    <property type="term" value="F:1,4-alpha-glucan branching enzyme activity"/>
    <property type="evidence" value="ECO:0007669"/>
    <property type="project" value="InterPro"/>
</dbReference>
<sequence>MSSLDRLAVAPAPGATGAEHRPRRYGEDRLHLLVRDPRCVFVTWEISPALAALASERAREERAPIRYQIRVERIEGKEAATKARASAAGEPVAGEAVATVDLPNALGDDGWYVDLPTSGGNVRAVLGVALPSGFHTLLFSRWAAVPPEGPSLEEGRLDANVSAAETAPISNPDRSGYLSILLHAHLPFIRHPEYEDSLEERWLDEALIESYLPLLRMLEGRAERRAPGRITISLSPTLLAMLEDPLLRRRFAKRLEQLTTLADRDVARYRGDSRFGPLAEHYAERFRAARVQYEERYRRDVAAAFREVEASGVARLITCGATHGFLPLMDLREPSWRAQLGAAVREFERQIGHRPEGMWLPECGYAPGVEAVLAELGVRYFAVDSHAIEHARPRPGAGTYAPLHVGAGVFAIGRDAESSRQVWSSTEGYPGDPDYREYYRDQGFDLPLEEVREFLPSGGTRTHLGLKYHRITDRRFPHREPYDPETALERVRAHAAHFVRGREEQARGAARGIGQAAFMLAPYDAELFGHWWYEGPEWLDLVLDGIGASDVLDATDPLDAIRRLPRVHAGSPHLSSWGEGGYCAVWLDPVNDWIYKPLLRAAETMRVLAKEGDRGEPARARALKQAGRELLLAQASDWAFIMKTGTLVPYARRRTEEHLDRFERLATALRGGTIDEAEVAGMEERYGLFPDLDPGLFA</sequence>
<dbReference type="Gene3D" id="3.20.110.10">
    <property type="entry name" value="Glycoside hydrolase 38, N terminal domain"/>
    <property type="match status" value="1"/>
</dbReference>
<dbReference type="Pfam" id="PF09210">
    <property type="entry name" value="BE_C"/>
    <property type="match status" value="1"/>
</dbReference>
<comment type="caution">
    <text evidence="9">The sequence shown here is derived from an EMBL/GenBank/DDBJ whole genome shotgun (WGS) entry which is preliminary data.</text>
</comment>
<dbReference type="InterPro" id="IPR004300">
    <property type="entry name" value="Glyco_hydro_57_N"/>
</dbReference>
<dbReference type="InterPro" id="IPR028995">
    <property type="entry name" value="Glyco_hydro_57/38_cen_sf"/>
</dbReference>
<feature type="binding site" evidence="4">
    <location>
        <position position="414"/>
    </location>
    <ligand>
        <name>substrate</name>
    </ligand>
</feature>
<protein>
    <submittedName>
        <fullName evidence="9">DUF1957 domain-containing protein</fullName>
    </submittedName>
</protein>
<feature type="binding site" evidence="4">
    <location>
        <position position="577"/>
    </location>
    <ligand>
        <name>substrate</name>
    </ligand>
</feature>
<dbReference type="InterPro" id="IPR011330">
    <property type="entry name" value="Glyco_hydro/deAcase_b/a-brl"/>
</dbReference>
<evidence type="ECO:0000313" key="10">
    <source>
        <dbReference type="Proteomes" id="UP000317691"/>
    </source>
</evidence>
<organism evidence="9 10">
    <name type="scientific">Eiseniibacteriota bacterium</name>
    <dbReference type="NCBI Taxonomy" id="2212470"/>
    <lineage>
        <taxon>Bacteria</taxon>
        <taxon>Candidatus Eiseniibacteriota</taxon>
    </lineage>
</organism>
<dbReference type="Gene3D" id="1.20.1430.10">
    <property type="entry name" value="Families 57/38 glycoside transferase, middle domain"/>
    <property type="match status" value="1"/>
</dbReference>
<evidence type="ECO:0000256" key="3">
    <source>
        <dbReference type="PIRSR" id="PIRSR640042-1"/>
    </source>
</evidence>
<dbReference type="InterPro" id="IPR015293">
    <property type="entry name" value="BE_C"/>
</dbReference>
<feature type="active site" description="Proton donor" evidence="3">
    <location>
        <position position="524"/>
    </location>
</feature>
<name>A0A538TUF9_UNCEI</name>
<feature type="binding site" evidence="4">
    <location>
        <position position="431"/>
    </location>
    <ligand>
        <name>substrate</name>
    </ligand>
</feature>
<evidence type="ECO:0000256" key="6">
    <source>
        <dbReference type="SAM" id="MobiDB-lite"/>
    </source>
</evidence>
<dbReference type="EMBL" id="VBOZ01000002">
    <property type="protein sequence ID" value="TMQ67266.1"/>
    <property type="molecule type" value="Genomic_DNA"/>
</dbReference>
<dbReference type="InterPro" id="IPR040042">
    <property type="entry name" value="Branching_enz_MT3115-like"/>
</dbReference>
<dbReference type="Pfam" id="PF03065">
    <property type="entry name" value="Glyco_hydro_57"/>
    <property type="match status" value="1"/>
</dbReference>
<gene>
    <name evidence="9" type="ORF">E6K79_00560</name>
</gene>
<dbReference type="GO" id="GO:0005576">
    <property type="term" value="C:extracellular region"/>
    <property type="evidence" value="ECO:0007669"/>
    <property type="project" value="TreeGrafter"/>
</dbReference>
<dbReference type="PANTHER" id="PTHR41695">
    <property type="entry name" value="1,4-ALPHA-GLUCAN BRANCHING ENZYME RV3031-RELATED"/>
    <property type="match status" value="1"/>
</dbReference>
<evidence type="ECO:0000256" key="1">
    <source>
        <dbReference type="ARBA" id="ARBA00006821"/>
    </source>
</evidence>
<evidence type="ECO:0000256" key="2">
    <source>
        <dbReference type="ARBA" id="ARBA00023277"/>
    </source>
</evidence>
<dbReference type="CDD" id="cd10792">
    <property type="entry name" value="GH57N_AmyC_like"/>
    <property type="match status" value="1"/>
</dbReference>
<dbReference type="SUPFAM" id="SSF88688">
    <property type="entry name" value="Families 57/38 glycoside transferase middle domain"/>
    <property type="match status" value="1"/>
</dbReference>
<comment type="similarity">
    <text evidence="1 5">Belongs to the glycosyl hydrolase 57 family.</text>
</comment>
<feature type="region of interest" description="Disordered" evidence="6">
    <location>
        <begin position="1"/>
        <end position="22"/>
    </location>
</feature>
<dbReference type="AlphaFoldDB" id="A0A538TUF9"/>
<dbReference type="GO" id="GO:0030979">
    <property type="term" value="P:alpha-glucan biosynthetic process"/>
    <property type="evidence" value="ECO:0007669"/>
    <property type="project" value="InterPro"/>
</dbReference>
<dbReference type="SUPFAM" id="SSF88713">
    <property type="entry name" value="Glycoside hydrolase/deacetylase"/>
    <property type="match status" value="1"/>
</dbReference>
<dbReference type="Proteomes" id="UP000317691">
    <property type="component" value="Unassembled WGS sequence"/>
</dbReference>
<feature type="active site" description="Nucleophile" evidence="3">
    <location>
        <position position="362"/>
    </location>
</feature>
<evidence type="ECO:0000259" key="7">
    <source>
        <dbReference type="Pfam" id="PF03065"/>
    </source>
</evidence>
<evidence type="ECO:0000256" key="5">
    <source>
        <dbReference type="RuleBase" id="RU361196"/>
    </source>
</evidence>